<keyword evidence="2" id="KW-0732">Signal</keyword>
<dbReference type="AlphaFoldDB" id="A0A4Q7N5A3"/>
<feature type="chain" id="PRO_5020943374" evidence="2">
    <location>
        <begin position="20"/>
        <end position="573"/>
    </location>
</feature>
<feature type="compositionally biased region" description="Basic and acidic residues" evidence="1">
    <location>
        <begin position="342"/>
        <end position="354"/>
    </location>
</feature>
<dbReference type="EMBL" id="SGXA01000001">
    <property type="protein sequence ID" value="RZS76216.1"/>
    <property type="molecule type" value="Genomic_DNA"/>
</dbReference>
<gene>
    <name evidence="3" type="ORF">EV199_2095</name>
</gene>
<dbReference type="Proteomes" id="UP000293874">
    <property type="component" value="Unassembled WGS sequence"/>
</dbReference>
<keyword evidence="4" id="KW-1185">Reference proteome</keyword>
<dbReference type="OrthoDB" id="613240at2"/>
<proteinExistence type="predicted"/>
<name>A0A4Q7N5A3_9BACT</name>
<evidence type="ECO:0000313" key="4">
    <source>
        <dbReference type="Proteomes" id="UP000293874"/>
    </source>
</evidence>
<dbReference type="RefSeq" id="WP_130540529.1">
    <property type="nucleotide sequence ID" value="NZ_CP042431.1"/>
</dbReference>
<sequence length="573" mass="65756">MKKIPLVFTLTMLSIFSFAQKQNITWGEEFKMKKGSTDLTVIHTDKSGVYLQEGHLAMKSYFVIGASFRESATLVKLDKSVNELYRTDFNKELKGKEFVEFFPFRDKLLIIASEYRKSEKTMELFGAEIDKNTGLTTGTWKPITSFQKEDKKSEIEFKLIPNADTTKIILVSTITGKEKNSFLVQEFDGSLKAASRPATITNEFEAKTYQLEDVLVTTNRKTILVGRVMEYREGKKKKEKFLDFVNYNIRIYDATGKQENEINTNIKDKWLTSTKLMMGRNNELVLASFYSKDRKSKTTEGLLVERIDPNTAKVLSSAEKQINNSLITTDNGEADTEDDDDKESREERKEREKLAKLKDEGESFSRYMKFQNIFYTKDNGLVLLAEDYHAWSYTTVSNRGMNGMGSGFDYYTNYIYDCRDIMMVKLDASNNISWLQILPKNQREAYRVPGSSGINYNYFFGGDVRPFYAGFGAIQSPSGIQIFFNDRQNNADITQPGKKVNRLMNFNKSDCFVVTLDEVTGKFQRKSFFTNWNMPVIAMPRLGSVIGSEMYLVGRYDRSLAKTRVSVGRITTK</sequence>
<feature type="region of interest" description="Disordered" evidence="1">
    <location>
        <begin position="325"/>
        <end position="354"/>
    </location>
</feature>
<feature type="signal peptide" evidence="2">
    <location>
        <begin position="1"/>
        <end position="19"/>
    </location>
</feature>
<reference evidence="3 4" key="1">
    <citation type="submission" date="2019-02" db="EMBL/GenBank/DDBJ databases">
        <title>Genomic Encyclopedia of Type Strains, Phase IV (KMG-IV): sequencing the most valuable type-strain genomes for metagenomic binning, comparative biology and taxonomic classification.</title>
        <authorList>
            <person name="Goeker M."/>
        </authorList>
    </citation>
    <scope>NUCLEOTIDE SEQUENCE [LARGE SCALE GENOMIC DNA]</scope>
    <source>
        <strain evidence="3 4">DSM 18116</strain>
    </source>
</reference>
<evidence type="ECO:0000313" key="3">
    <source>
        <dbReference type="EMBL" id="RZS76216.1"/>
    </source>
</evidence>
<organism evidence="3 4">
    <name type="scientific">Pseudobacter ginsenosidimutans</name>
    <dbReference type="NCBI Taxonomy" id="661488"/>
    <lineage>
        <taxon>Bacteria</taxon>
        <taxon>Pseudomonadati</taxon>
        <taxon>Bacteroidota</taxon>
        <taxon>Chitinophagia</taxon>
        <taxon>Chitinophagales</taxon>
        <taxon>Chitinophagaceae</taxon>
        <taxon>Pseudobacter</taxon>
    </lineage>
</organism>
<feature type="compositionally biased region" description="Acidic residues" evidence="1">
    <location>
        <begin position="332"/>
        <end position="341"/>
    </location>
</feature>
<comment type="caution">
    <text evidence="3">The sequence shown here is derived from an EMBL/GenBank/DDBJ whole genome shotgun (WGS) entry which is preliminary data.</text>
</comment>
<evidence type="ECO:0000256" key="1">
    <source>
        <dbReference type="SAM" id="MobiDB-lite"/>
    </source>
</evidence>
<evidence type="ECO:0000256" key="2">
    <source>
        <dbReference type="SAM" id="SignalP"/>
    </source>
</evidence>
<accession>A0A4Q7N5A3</accession>
<protein>
    <submittedName>
        <fullName evidence="3">Uncharacterized protein</fullName>
    </submittedName>
</protein>